<dbReference type="Proteomes" id="UP000529417">
    <property type="component" value="Unassembled WGS sequence"/>
</dbReference>
<reference evidence="2 3" key="1">
    <citation type="journal article" date="2000" name="Arch. Microbiol.">
        <title>Rhodobaca bogoriensis gen. nov. and sp. nov., an alkaliphilic purple nonsulfur bacterium from African Rift Valley soda lakes.</title>
        <authorList>
            <person name="Milford A.D."/>
            <person name="Achenbach L.A."/>
            <person name="Jung D.O."/>
            <person name="Madigan M.T."/>
        </authorList>
    </citation>
    <scope>NUCLEOTIDE SEQUENCE [LARGE SCALE GENOMIC DNA]</scope>
    <source>
        <strain evidence="2 3">2376</strain>
    </source>
</reference>
<evidence type="ECO:0000256" key="1">
    <source>
        <dbReference type="SAM" id="MobiDB-lite"/>
    </source>
</evidence>
<evidence type="ECO:0000313" key="3">
    <source>
        <dbReference type="Proteomes" id="UP000529417"/>
    </source>
</evidence>
<dbReference type="AlphaFoldDB" id="A0A7Z0I1G4"/>
<keyword evidence="3" id="KW-1185">Reference proteome</keyword>
<evidence type="ECO:0000313" key="2">
    <source>
        <dbReference type="EMBL" id="NYS26201.1"/>
    </source>
</evidence>
<feature type="non-terminal residue" evidence="2">
    <location>
        <position position="112"/>
    </location>
</feature>
<feature type="region of interest" description="Disordered" evidence="1">
    <location>
        <begin position="90"/>
        <end position="112"/>
    </location>
</feature>
<organism evidence="2 3">
    <name type="scientific">Rhabdonatronobacter sediminivivens</name>
    <dbReference type="NCBI Taxonomy" id="2743469"/>
    <lineage>
        <taxon>Bacteria</taxon>
        <taxon>Pseudomonadati</taxon>
        <taxon>Pseudomonadota</taxon>
        <taxon>Alphaproteobacteria</taxon>
        <taxon>Rhodobacterales</taxon>
        <taxon>Paracoccaceae</taxon>
        <taxon>Rhabdonatronobacter</taxon>
    </lineage>
</organism>
<sequence>MKTTTTSPLALASTADLTAAVEEARDEVGASFERFCLIAGLASLTQMLDEDAMALAGAPHARAADKPGYRWGHTKGSLGFHGGKVEVERPRVRSKTTGKELTLPSWKEAAEA</sequence>
<comment type="caution">
    <text evidence="2">The sequence shown here is derived from an EMBL/GenBank/DDBJ whole genome shotgun (WGS) entry which is preliminary data.</text>
</comment>
<dbReference type="EMBL" id="JACBXS010000035">
    <property type="protein sequence ID" value="NYS26201.1"/>
    <property type="molecule type" value="Genomic_DNA"/>
</dbReference>
<protein>
    <submittedName>
        <fullName evidence="2">IS256 family transposase</fullName>
    </submittedName>
</protein>
<name>A0A7Z0I1G4_9RHOB</name>
<gene>
    <name evidence="2" type="ORF">HUK65_14495</name>
</gene>
<proteinExistence type="predicted"/>
<accession>A0A7Z0I1G4</accession>